<dbReference type="InterPro" id="IPR012914">
    <property type="entry name" value="PucR_dom"/>
</dbReference>
<proteinExistence type="inferred from homology"/>
<evidence type="ECO:0000313" key="5">
    <source>
        <dbReference type="EMBL" id="PWC13870.1"/>
    </source>
</evidence>
<dbReference type="Gene3D" id="1.10.10.2840">
    <property type="entry name" value="PucR C-terminal helix-turn-helix domain"/>
    <property type="match status" value="1"/>
</dbReference>
<organism evidence="5 6">
    <name type="scientific">Brenneria corticis</name>
    <dbReference type="NCBI Taxonomy" id="2173106"/>
    <lineage>
        <taxon>Bacteria</taxon>
        <taxon>Pseudomonadati</taxon>
        <taxon>Pseudomonadota</taxon>
        <taxon>Gammaproteobacteria</taxon>
        <taxon>Enterobacterales</taxon>
        <taxon>Pectobacteriaceae</taxon>
        <taxon>Brenneria</taxon>
    </lineage>
</organism>
<dbReference type="InterPro" id="IPR025736">
    <property type="entry name" value="PucR_C-HTH_dom"/>
</dbReference>
<dbReference type="PANTHER" id="PTHR33744:SF1">
    <property type="entry name" value="DNA-BINDING TRANSCRIPTIONAL ACTIVATOR ADER"/>
    <property type="match status" value="1"/>
</dbReference>
<reference evidence="5 6" key="1">
    <citation type="submission" date="2018-04" db="EMBL/GenBank/DDBJ databases">
        <title>Brenneria corticis sp.nov.</title>
        <authorList>
            <person name="Li Y."/>
        </authorList>
    </citation>
    <scope>NUCLEOTIDE SEQUENCE [LARGE SCALE GENOMIC DNA]</scope>
    <source>
        <strain evidence="5 6">CFCC 11842</strain>
    </source>
</reference>
<dbReference type="RefSeq" id="WP_136167230.1">
    <property type="nucleotide sequence ID" value="NZ_KZ819083.1"/>
</dbReference>
<accession>A0A2U1TWV1</accession>
<sequence>MSLTVSEILELPGLAELKLRAGENNLHRTVRWYYVAENEGIADWIMGGELVFVTGINHPRDEINLLQLVREGQQSGIAGLVILTGEPFIHAIPDAVVALAAQLGMPLIEQPYLLKMVIVTQLIGTALVRRETTLRSQRDILTQLLTGDYPSLDIASQRAGHLQLILDRPYRVIALRLSAIKALFDHNAPDAAEARLQSARRLVQQRLEEQQPLLGETLPLVIVGDLFILMLPSDSIQFHQGKQWLHAVQQSLRQKIHPLQLFSGISSTVTAAQHYRSGLSEARRALDVAENMRPDKGMCDYSELGVLKLLTAVADQDLVTHFMQETLGRLFDSHRKKPALLLETLDAVLQENGNLIKAAERLAIHRNTLNQRLQRIELQSGQSLSDPQFRLNASVALLIWRMSHAQQQEFL</sequence>
<dbReference type="AlphaFoldDB" id="A0A2U1TWV1"/>
<dbReference type="InterPro" id="IPR051448">
    <property type="entry name" value="CdaR-like_regulators"/>
</dbReference>
<protein>
    <submittedName>
        <fullName evidence="5">Fis family transcriptional regulator</fullName>
    </submittedName>
</protein>
<comment type="caution">
    <text evidence="5">The sequence shown here is derived from an EMBL/GenBank/DDBJ whole genome shotgun (WGS) entry which is preliminary data.</text>
</comment>
<dbReference type="Pfam" id="PF13556">
    <property type="entry name" value="HTH_30"/>
    <property type="match status" value="1"/>
</dbReference>
<evidence type="ECO:0000256" key="1">
    <source>
        <dbReference type="ARBA" id="ARBA00006754"/>
    </source>
</evidence>
<dbReference type="Pfam" id="PF07905">
    <property type="entry name" value="PucR"/>
    <property type="match status" value="1"/>
</dbReference>
<evidence type="ECO:0000313" key="6">
    <source>
        <dbReference type="Proteomes" id="UP000296159"/>
    </source>
</evidence>
<comment type="similarity">
    <text evidence="1">Belongs to the CdaR family.</text>
</comment>
<evidence type="ECO:0000259" key="2">
    <source>
        <dbReference type="Pfam" id="PF07905"/>
    </source>
</evidence>
<evidence type="ECO:0000259" key="4">
    <source>
        <dbReference type="Pfam" id="PF17853"/>
    </source>
</evidence>
<dbReference type="PANTHER" id="PTHR33744">
    <property type="entry name" value="CARBOHYDRATE DIACID REGULATOR"/>
    <property type="match status" value="1"/>
</dbReference>
<name>A0A2U1TWV1_9GAMM</name>
<gene>
    <name evidence="5" type="ORF">DDT56_14975</name>
</gene>
<keyword evidence="6" id="KW-1185">Reference proteome</keyword>
<dbReference type="EMBL" id="QDKH01000017">
    <property type="protein sequence ID" value="PWC13870.1"/>
    <property type="molecule type" value="Genomic_DNA"/>
</dbReference>
<feature type="domain" description="Purine catabolism PurC-like" evidence="2">
    <location>
        <begin position="7"/>
        <end position="126"/>
    </location>
</feature>
<dbReference type="Proteomes" id="UP000296159">
    <property type="component" value="Unassembled WGS sequence"/>
</dbReference>
<dbReference type="Pfam" id="PF17853">
    <property type="entry name" value="GGDEF_2"/>
    <property type="match status" value="1"/>
</dbReference>
<dbReference type="InterPro" id="IPR042070">
    <property type="entry name" value="PucR_C-HTH_sf"/>
</dbReference>
<feature type="domain" description="PucR C-terminal helix-turn-helix" evidence="3">
    <location>
        <begin position="341"/>
        <end position="399"/>
    </location>
</feature>
<evidence type="ECO:0000259" key="3">
    <source>
        <dbReference type="Pfam" id="PF13556"/>
    </source>
</evidence>
<feature type="domain" description="CdaR GGDEF-like" evidence="4">
    <location>
        <begin position="154"/>
        <end position="288"/>
    </location>
</feature>
<dbReference type="InterPro" id="IPR041522">
    <property type="entry name" value="CdaR_GGDEF"/>
</dbReference>